<dbReference type="AlphaFoldDB" id="A0A9P6QK74"/>
<feature type="non-terminal residue" evidence="1">
    <location>
        <position position="191"/>
    </location>
</feature>
<accession>A0A9P6QK74</accession>
<gene>
    <name evidence="1" type="ORF">BGZ97_010677</name>
</gene>
<proteinExistence type="predicted"/>
<dbReference type="OrthoDB" id="2425533at2759"/>
<comment type="caution">
    <text evidence="1">The sequence shown here is derived from an EMBL/GenBank/DDBJ whole genome shotgun (WGS) entry which is preliminary data.</text>
</comment>
<evidence type="ECO:0000313" key="2">
    <source>
        <dbReference type="Proteomes" id="UP000823405"/>
    </source>
</evidence>
<dbReference type="EMBL" id="JAAAIN010005641">
    <property type="protein sequence ID" value="KAG0273584.1"/>
    <property type="molecule type" value="Genomic_DNA"/>
</dbReference>
<keyword evidence="2" id="KW-1185">Reference proteome</keyword>
<sequence>MSCKNINDAPTVAETCTKSCSSLANPQECEFDACACPVAGDTCGSAFAVTCSYELNTVYTCAAEKALPVKSEPCPPHHVCIFTPEGTFCTPPECICMGDGLHCGSFFESTCNLKNNSLYSCVNEALPSFVTDCDPGTCSRNVVAATSADRCLDLCACKEANVTVCASAFDPSCNYGNTSLMACGNEGDVPT</sequence>
<protein>
    <submittedName>
        <fullName evidence="1">Uncharacterized protein</fullName>
    </submittedName>
</protein>
<organism evidence="1 2">
    <name type="scientific">Linnemannia gamsii</name>
    <dbReference type="NCBI Taxonomy" id="64522"/>
    <lineage>
        <taxon>Eukaryota</taxon>
        <taxon>Fungi</taxon>
        <taxon>Fungi incertae sedis</taxon>
        <taxon>Mucoromycota</taxon>
        <taxon>Mortierellomycotina</taxon>
        <taxon>Mortierellomycetes</taxon>
        <taxon>Mortierellales</taxon>
        <taxon>Mortierellaceae</taxon>
        <taxon>Linnemannia</taxon>
    </lineage>
</organism>
<name>A0A9P6QK74_9FUNG</name>
<reference evidence="1" key="1">
    <citation type="journal article" date="2020" name="Fungal Divers.">
        <title>Resolving the Mortierellaceae phylogeny through synthesis of multi-gene phylogenetics and phylogenomics.</title>
        <authorList>
            <person name="Vandepol N."/>
            <person name="Liber J."/>
            <person name="Desiro A."/>
            <person name="Na H."/>
            <person name="Kennedy M."/>
            <person name="Barry K."/>
            <person name="Grigoriev I.V."/>
            <person name="Miller A.N."/>
            <person name="O'Donnell K."/>
            <person name="Stajich J.E."/>
            <person name="Bonito G."/>
        </authorList>
    </citation>
    <scope>NUCLEOTIDE SEQUENCE</scope>
    <source>
        <strain evidence="1">NVP60</strain>
    </source>
</reference>
<evidence type="ECO:0000313" key="1">
    <source>
        <dbReference type="EMBL" id="KAG0273584.1"/>
    </source>
</evidence>
<dbReference type="Proteomes" id="UP000823405">
    <property type="component" value="Unassembled WGS sequence"/>
</dbReference>